<name>A0A2X0XQT0_9BACI</name>
<reference evidence="10 11" key="1">
    <citation type="submission" date="2018-06" db="EMBL/GenBank/DDBJ databases">
        <authorList>
            <consortium name="Pathogen Informatics"/>
            <person name="Doyle S."/>
        </authorList>
    </citation>
    <scope>NUCLEOTIDE SEQUENCE [LARGE SCALE GENOMIC DNA]</scope>
    <source>
        <strain evidence="10 11">NCTC7582</strain>
    </source>
</reference>
<gene>
    <name evidence="10" type="primary">cap8A</name>
    <name evidence="10" type="ORF">NCTC7582_02812</name>
</gene>
<evidence type="ECO:0000313" key="11">
    <source>
        <dbReference type="Proteomes" id="UP000251431"/>
    </source>
</evidence>
<evidence type="ECO:0000313" key="10">
    <source>
        <dbReference type="EMBL" id="SPT99933.1"/>
    </source>
</evidence>
<proteinExistence type="inferred from homology"/>
<dbReference type="Pfam" id="PF02706">
    <property type="entry name" value="Wzz"/>
    <property type="match status" value="1"/>
</dbReference>
<dbReference type="InterPro" id="IPR032807">
    <property type="entry name" value="GNVR"/>
</dbReference>
<dbReference type="InterPro" id="IPR003856">
    <property type="entry name" value="LPS_length_determ_N"/>
</dbReference>
<dbReference type="AlphaFoldDB" id="A0A2X0XQT0"/>
<sequence>MKETITLQDILKIVRENFLFIISFTLFAALVTAFISIFVLKPTYEAETQILVNQKNIEQPHLGVQQVETDLRLINTYNIIITSSAILSKVINKLDLDVTPEVLMDQITVSSANNSQVVNINVVDKQAGLAVEIANTIADVFQEEIQVLMTVDNVNILSVAQLDKEPVPIAPNKTLYIVAASFIGFVLSAALIIIIESLDTTIKTEQDIEELVGLPIIGLISQISDAHNKSTRIKSRKTRRGS</sequence>
<dbReference type="Proteomes" id="UP000251431">
    <property type="component" value="Unassembled WGS sequence"/>
</dbReference>
<feature type="transmembrane region" description="Helical" evidence="7">
    <location>
        <begin position="18"/>
        <end position="40"/>
    </location>
</feature>
<evidence type="ECO:0000259" key="8">
    <source>
        <dbReference type="Pfam" id="PF02706"/>
    </source>
</evidence>
<evidence type="ECO:0000259" key="9">
    <source>
        <dbReference type="Pfam" id="PF13807"/>
    </source>
</evidence>
<comment type="subcellular location">
    <subcellularLocation>
        <location evidence="1">Cell membrane</location>
        <topology evidence="1">Multi-pass membrane protein</topology>
    </subcellularLocation>
</comment>
<evidence type="ECO:0000256" key="3">
    <source>
        <dbReference type="ARBA" id="ARBA00022475"/>
    </source>
</evidence>
<dbReference type="PANTHER" id="PTHR32309">
    <property type="entry name" value="TYROSINE-PROTEIN KINASE"/>
    <property type="match status" value="1"/>
</dbReference>
<evidence type="ECO:0000256" key="7">
    <source>
        <dbReference type="SAM" id="Phobius"/>
    </source>
</evidence>
<dbReference type="EMBL" id="UAQE01000001">
    <property type="protein sequence ID" value="SPT99933.1"/>
    <property type="molecule type" value="Genomic_DNA"/>
</dbReference>
<accession>A0A2X0XQT0</accession>
<feature type="domain" description="Tyrosine-protein kinase G-rich" evidence="9">
    <location>
        <begin position="142"/>
        <end position="194"/>
    </location>
</feature>
<dbReference type="InterPro" id="IPR050445">
    <property type="entry name" value="Bact_polysacc_biosynth/exp"/>
</dbReference>
<feature type="transmembrane region" description="Helical" evidence="7">
    <location>
        <begin position="174"/>
        <end position="195"/>
    </location>
</feature>
<evidence type="ECO:0000256" key="1">
    <source>
        <dbReference type="ARBA" id="ARBA00004651"/>
    </source>
</evidence>
<organism evidence="10 11">
    <name type="scientific">Lysinibacillus capsici</name>
    <dbReference type="NCBI Taxonomy" id="2115968"/>
    <lineage>
        <taxon>Bacteria</taxon>
        <taxon>Bacillati</taxon>
        <taxon>Bacillota</taxon>
        <taxon>Bacilli</taxon>
        <taxon>Bacillales</taxon>
        <taxon>Bacillaceae</taxon>
        <taxon>Lysinibacillus</taxon>
    </lineage>
</organism>
<keyword evidence="3" id="KW-1003">Cell membrane</keyword>
<dbReference type="RefSeq" id="WP_112117507.1">
    <property type="nucleotide sequence ID" value="NZ_CP134502.1"/>
</dbReference>
<keyword evidence="4 7" id="KW-0812">Transmembrane</keyword>
<dbReference type="PANTHER" id="PTHR32309:SF13">
    <property type="entry name" value="FERRIC ENTEROBACTIN TRANSPORT PROTEIN FEPE"/>
    <property type="match status" value="1"/>
</dbReference>
<evidence type="ECO:0000256" key="6">
    <source>
        <dbReference type="ARBA" id="ARBA00023136"/>
    </source>
</evidence>
<evidence type="ECO:0000256" key="4">
    <source>
        <dbReference type="ARBA" id="ARBA00022692"/>
    </source>
</evidence>
<keyword evidence="5 7" id="KW-1133">Transmembrane helix</keyword>
<dbReference type="Pfam" id="PF13807">
    <property type="entry name" value="GNVR"/>
    <property type="match status" value="1"/>
</dbReference>
<dbReference type="GO" id="GO:0005886">
    <property type="term" value="C:plasma membrane"/>
    <property type="evidence" value="ECO:0007669"/>
    <property type="project" value="UniProtKB-SubCell"/>
</dbReference>
<dbReference type="GO" id="GO:0004713">
    <property type="term" value="F:protein tyrosine kinase activity"/>
    <property type="evidence" value="ECO:0007669"/>
    <property type="project" value="TreeGrafter"/>
</dbReference>
<protein>
    <submittedName>
        <fullName evidence="10">Chain length determinant family protein</fullName>
    </submittedName>
</protein>
<evidence type="ECO:0000256" key="5">
    <source>
        <dbReference type="ARBA" id="ARBA00022989"/>
    </source>
</evidence>
<feature type="domain" description="Polysaccharide chain length determinant N-terminal" evidence="8">
    <location>
        <begin position="3"/>
        <end position="94"/>
    </location>
</feature>
<evidence type="ECO:0000256" key="2">
    <source>
        <dbReference type="ARBA" id="ARBA00006683"/>
    </source>
</evidence>
<comment type="similarity">
    <text evidence="2">Belongs to the CpsC/CapA family.</text>
</comment>
<keyword evidence="6 7" id="KW-0472">Membrane</keyword>